<name>A0ABT9U368_PAEHA</name>
<comment type="caution">
    <text evidence="2">The sequence shown here is derived from an EMBL/GenBank/DDBJ whole genome shotgun (WGS) entry which is preliminary data.</text>
</comment>
<evidence type="ECO:0000256" key="1">
    <source>
        <dbReference type="SAM" id="Phobius"/>
    </source>
</evidence>
<keyword evidence="1" id="KW-1133">Transmembrane helix</keyword>
<dbReference type="InterPro" id="IPR007820">
    <property type="entry name" value="AbrB_fam"/>
</dbReference>
<sequence>MIKQLYNNFGRFLIVLGASLVGGVLFRLFHIPIPWLLGPMIATLIVSSSTKIKLVWPDQLRQAAMITVGYTIVR</sequence>
<proteinExistence type="predicted"/>
<gene>
    <name evidence="2" type="ORF">J2T15_003531</name>
</gene>
<protein>
    <submittedName>
        <fullName evidence="2">Membrane protein AbrB (Regulator of aidB expression)</fullName>
    </submittedName>
</protein>
<dbReference type="Pfam" id="PF05145">
    <property type="entry name" value="AbrB"/>
    <property type="match status" value="1"/>
</dbReference>
<keyword evidence="1" id="KW-0472">Membrane</keyword>
<evidence type="ECO:0000313" key="2">
    <source>
        <dbReference type="EMBL" id="MDQ0114076.1"/>
    </source>
</evidence>
<dbReference type="EMBL" id="JAUSSU010000007">
    <property type="protein sequence ID" value="MDQ0114076.1"/>
    <property type="molecule type" value="Genomic_DNA"/>
</dbReference>
<accession>A0ABT9U368</accession>
<organism evidence="2 3">
    <name type="scientific">Paenibacillus harenae</name>
    <dbReference type="NCBI Taxonomy" id="306543"/>
    <lineage>
        <taxon>Bacteria</taxon>
        <taxon>Bacillati</taxon>
        <taxon>Bacillota</taxon>
        <taxon>Bacilli</taxon>
        <taxon>Bacillales</taxon>
        <taxon>Paenibacillaceae</taxon>
        <taxon>Paenibacillus</taxon>
    </lineage>
</organism>
<keyword evidence="3" id="KW-1185">Reference proteome</keyword>
<reference evidence="2 3" key="1">
    <citation type="submission" date="2023-07" db="EMBL/GenBank/DDBJ databases">
        <title>Sorghum-associated microbial communities from plants grown in Nebraska, USA.</title>
        <authorList>
            <person name="Schachtman D."/>
        </authorList>
    </citation>
    <scope>NUCLEOTIDE SEQUENCE [LARGE SCALE GENOMIC DNA]</scope>
    <source>
        <strain evidence="2 3">CC482</strain>
    </source>
</reference>
<dbReference type="Proteomes" id="UP001229346">
    <property type="component" value="Unassembled WGS sequence"/>
</dbReference>
<dbReference type="RefSeq" id="WP_307205396.1">
    <property type="nucleotide sequence ID" value="NZ_JAUSSU010000007.1"/>
</dbReference>
<keyword evidence="1" id="KW-0812">Transmembrane</keyword>
<evidence type="ECO:0000313" key="3">
    <source>
        <dbReference type="Proteomes" id="UP001229346"/>
    </source>
</evidence>
<feature type="transmembrane region" description="Helical" evidence="1">
    <location>
        <begin position="12"/>
        <end position="29"/>
    </location>
</feature>
<feature type="transmembrane region" description="Helical" evidence="1">
    <location>
        <begin position="35"/>
        <end position="56"/>
    </location>
</feature>